<evidence type="ECO:0000256" key="9">
    <source>
        <dbReference type="SAM" id="MobiDB-lite"/>
    </source>
</evidence>
<dbReference type="Proteomes" id="UP000290527">
    <property type="component" value="Unassembled WGS sequence"/>
</dbReference>
<dbReference type="EMBL" id="BFAX01000001">
    <property type="protein sequence ID" value="GBF35966.1"/>
    <property type="molecule type" value="Genomic_DNA"/>
</dbReference>
<dbReference type="GO" id="GO:0003735">
    <property type="term" value="F:structural constituent of ribosome"/>
    <property type="evidence" value="ECO:0007669"/>
    <property type="project" value="InterPro"/>
</dbReference>
<dbReference type="Pfam" id="PF00828">
    <property type="entry name" value="Ribosomal_L27A"/>
    <property type="match status" value="1"/>
</dbReference>
<dbReference type="InterPro" id="IPR001196">
    <property type="entry name" value="Ribosomal_uL15_CS"/>
</dbReference>
<reference evidence="11 12" key="1">
    <citation type="journal article" date="2019" name="Int. J. Syst. Evol. Microbiol.">
        <title>Methanofervidicoccus abyssi gen. nov., sp. nov., a hydrogenotrophic methanogen, isolated from a hydrothermal vent chimney in the Mid-Cayman Spreading Center, the Caribbean Sea.</title>
        <authorList>
            <person name="Sakai S."/>
            <person name="Takaki Y."/>
            <person name="Miyazaki M."/>
            <person name="Ogawara M."/>
            <person name="Yanagawa K."/>
            <person name="Miyazaki J."/>
            <person name="Takai K."/>
        </authorList>
    </citation>
    <scope>NUCLEOTIDE SEQUENCE [LARGE SCALE GENOMIC DNA]</scope>
    <source>
        <strain evidence="11 12">HHB</strain>
    </source>
</reference>
<comment type="function">
    <text evidence="7">Binds to the 23S rRNA.</text>
</comment>
<evidence type="ECO:0000256" key="5">
    <source>
        <dbReference type="ARBA" id="ARBA00023274"/>
    </source>
</evidence>
<dbReference type="PANTHER" id="PTHR11721:SF3">
    <property type="entry name" value="LARGE RIBOSOMAL SUBUNIT PROTEIN UL15"/>
    <property type="match status" value="1"/>
</dbReference>
<keyword evidence="12" id="KW-1185">Reference proteome</keyword>
<evidence type="ECO:0000256" key="6">
    <source>
        <dbReference type="ARBA" id="ARBA00035200"/>
    </source>
</evidence>
<evidence type="ECO:0000313" key="11">
    <source>
        <dbReference type="EMBL" id="GBF35966.1"/>
    </source>
</evidence>
<gene>
    <name evidence="7" type="primary">rpl15</name>
    <name evidence="11" type="ORF">MHHB_P0191</name>
</gene>
<keyword evidence="3 7" id="KW-0694">RNA-binding</keyword>
<evidence type="ECO:0000256" key="8">
    <source>
        <dbReference type="RuleBase" id="RU003888"/>
    </source>
</evidence>
<dbReference type="PANTHER" id="PTHR11721">
    <property type="entry name" value="60S RIBOSOMAL PROTEIN L27A"/>
    <property type="match status" value="1"/>
</dbReference>
<dbReference type="AlphaFoldDB" id="A0A401HNY8"/>
<keyword evidence="2 7" id="KW-0699">rRNA-binding</keyword>
<comment type="caution">
    <text evidence="11">The sequence shown here is derived from an EMBL/GenBank/DDBJ whole genome shotgun (WGS) entry which is preliminary data.</text>
</comment>
<evidence type="ECO:0000256" key="7">
    <source>
        <dbReference type="HAMAP-Rule" id="MF_01341"/>
    </source>
</evidence>
<feature type="region of interest" description="Disordered" evidence="9">
    <location>
        <begin position="15"/>
        <end position="36"/>
    </location>
</feature>
<proteinExistence type="inferred from homology"/>
<dbReference type="GO" id="GO:0019843">
    <property type="term" value="F:rRNA binding"/>
    <property type="evidence" value="ECO:0007669"/>
    <property type="project" value="UniProtKB-UniRule"/>
</dbReference>
<protein>
    <recommendedName>
        <fullName evidence="6 7">Large ribosomal subunit protein uL15</fullName>
    </recommendedName>
</protein>
<comment type="similarity">
    <text evidence="1 7 8">Belongs to the universal ribosomal protein uL15 family.</text>
</comment>
<dbReference type="InterPro" id="IPR030878">
    <property type="entry name" value="Ribosomal_uL15"/>
</dbReference>
<evidence type="ECO:0000256" key="4">
    <source>
        <dbReference type="ARBA" id="ARBA00022980"/>
    </source>
</evidence>
<evidence type="ECO:0000256" key="3">
    <source>
        <dbReference type="ARBA" id="ARBA00022884"/>
    </source>
</evidence>
<dbReference type="Gene3D" id="4.10.990.10">
    <property type="match status" value="1"/>
</dbReference>
<dbReference type="GO" id="GO:0006412">
    <property type="term" value="P:translation"/>
    <property type="evidence" value="ECO:0007669"/>
    <property type="project" value="UniProtKB-UniRule"/>
</dbReference>
<dbReference type="InterPro" id="IPR036227">
    <property type="entry name" value="Ribosomal_uL15/eL18_sf"/>
</dbReference>
<dbReference type="RefSeq" id="WP_131006750.1">
    <property type="nucleotide sequence ID" value="NZ_BFAX01000001.1"/>
</dbReference>
<dbReference type="GO" id="GO:0022625">
    <property type="term" value="C:cytosolic large ribosomal subunit"/>
    <property type="evidence" value="ECO:0007669"/>
    <property type="project" value="TreeGrafter"/>
</dbReference>
<dbReference type="SUPFAM" id="SSF52080">
    <property type="entry name" value="Ribosomal proteins L15p and L18e"/>
    <property type="match status" value="1"/>
</dbReference>
<dbReference type="InterPro" id="IPR027386">
    <property type="entry name" value="Rbsml_uL15_N"/>
</dbReference>
<feature type="domain" description="Large ribosomal subunit protein uL15/eL18" evidence="10">
    <location>
        <begin position="72"/>
        <end position="140"/>
    </location>
</feature>
<dbReference type="Gene3D" id="3.100.10.10">
    <property type="match status" value="1"/>
</dbReference>
<comment type="subunit">
    <text evidence="7">Part of the 50S ribosomal subunit.</text>
</comment>
<evidence type="ECO:0000259" key="10">
    <source>
        <dbReference type="Pfam" id="PF00828"/>
    </source>
</evidence>
<keyword evidence="5 7" id="KW-0687">Ribonucleoprotein</keyword>
<dbReference type="PROSITE" id="PS00475">
    <property type="entry name" value="RIBOSOMAL_L15"/>
    <property type="match status" value="1"/>
</dbReference>
<organism evidence="11 12">
    <name type="scientific">Methanofervidicoccus abyssi</name>
    <dbReference type="NCBI Taxonomy" id="2082189"/>
    <lineage>
        <taxon>Archaea</taxon>
        <taxon>Methanobacteriati</taxon>
        <taxon>Methanobacteriota</taxon>
        <taxon>Methanomada group</taxon>
        <taxon>Methanococci</taxon>
        <taxon>Methanococcales</taxon>
        <taxon>Methanofervidicoccus</taxon>
    </lineage>
</organism>
<evidence type="ECO:0000256" key="2">
    <source>
        <dbReference type="ARBA" id="ARBA00022730"/>
    </source>
</evidence>
<evidence type="ECO:0000313" key="12">
    <source>
        <dbReference type="Proteomes" id="UP000290527"/>
    </source>
</evidence>
<keyword evidence="4 7" id="KW-0689">Ribosomal protein</keyword>
<accession>A0A401HNY8</accession>
<name>A0A401HNY8_9EURY</name>
<dbReference type="HAMAP" id="MF_01341">
    <property type="entry name" value="Ribosomal_uL15"/>
    <property type="match status" value="1"/>
</dbReference>
<dbReference type="FunFam" id="4.10.990.10:FF:000001">
    <property type="entry name" value="50S ribosomal protein L15"/>
    <property type="match status" value="1"/>
</dbReference>
<evidence type="ECO:0000256" key="1">
    <source>
        <dbReference type="ARBA" id="ARBA00007320"/>
    </source>
</evidence>
<sequence length="143" mass="16203">MIRKRRKIRKLRGSRTCGYGSHKKHRGAGNRGGRGMAGGHKHKWIHVVKYMPDHFGKYGFTRHPSLVKNLKTINLGEIDELVHKNRDKFKVEDGKVVVDVTELNYEKVLGRGKISCPMIIKALEFSEKAKEKIEAAGGEAIEL</sequence>
<dbReference type="OrthoDB" id="9418at2157"/>
<dbReference type="InterPro" id="IPR021131">
    <property type="entry name" value="Ribosomal_uL15/eL18"/>
</dbReference>